<dbReference type="Proteomes" id="UP001523216">
    <property type="component" value="Unassembled WGS sequence"/>
</dbReference>
<dbReference type="EMBL" id="JAMQOL010000034">
    <property type="protein sequence ID" value="MCM4080722.1"/>
    <property type="molecule type" value="Genomic_DNA"/>
</dbReference>
<keyword evidence="3" id="KW-1185">Reference proteome</keyword>
<evidence type="ECO:0000313" key="3">
    <source>
        <dbReference type="Proteomes" id="UP001523216"/>
    </source>
</evidence>
<evidence type="ECO:0008006" key="4">
    <source>
        <dbReference type="Google" id="ProtNLM"/>
    </source>
</evidence>
<feature type="transmembrane region" description="Helical" evidence="1">
    <location>
        <begin position="128"/>
        <end position="147"/>
    </location>
</feature>
<sequence>MTGAGWVALAIVSVGSLCYATASILQGVGARRSVGTAQTMAHPLYLAGIFFDILAWVGAMIALQTLAVYVVESVLAGSLAFTVLGARIVLGSRLRRRDMVAVVITIIALTSLAFSAGPQHAVDTTNELRFALCGAAAAMVLVGYGAAKVDAPGGIIAACAGLSLGGAALVGRSLPVPEGAGAGEVTLSLLTEPLSLALLVFAGTGMTLYAHALQHGDVGPVTAIHWTAEVMAPSIVAVVFLGDTVRDGWLLPAGIACALTVGAAIVLATAPATHATHVEAPAEGEPVPAGPSALPPQPVRPALGAPPLPVLPQPAGERIIWWGPPPIWRPPDRGRPVDPTYRALPLPAAAAPRFVWAAPPRRR</sequence>
<reference evidence="2 3" key="1">
    <citation type="submission" date="2022-06" db="EMBL/GenBank/DDBJ databases">
        <title>Actinoplanes abujensis sp. nov., isolated from Nigerian arid soil.</title>
        <authorList>
            <person name="Ding P."/>
        </authorList>
    </citation>
    <scope>NUCLEOTIDE SEQUENCE [LARGE SCALE GENOMIC DNA]</scope>
    <source>
        <strain evidence="3">TRM88002</strain>
    </source>
</reference>
<name>A0ABT0Y3U0_9ACTN</name>
<feature type="transmembrane region" description="Helical" evidence="1">
    <location>
        <begin position="6"/>
        <end position="25"/>
    </location>
</feature>
<feature type="transmembrane region" description="Helical" evidence="1">
    <location>
        <begin position="154"/>
        <end position="174"/>
    </location>
</feature>
<comment type="caution">
    <text evidence="2">The sequence shown here is derived from an EMBL/GenBank/DDBJ whole genome shotgun (WGS) entry which is preliminary data.</text>
</comment>
<keyword evidence="1" id="KW-0472">Membrane</keyword>
<keyword evidence="1" id="KW-1133">Transmembrane helix</keyword>
<accession>A0ABT0Y3U0</accession>
<feature type="transmembrane region" description="Helical" evidence="1">
    <location>
        <begin position="248"/>
        <end position="268"/>
    </location>
</feature>
<feature type="transmembrane region" description="Helical" evidence="1">
    <location>
        <begin position="99"/>
        <end position="116"/>
    </location>
</feature>
<dbReference type="RefSeq" id="WP_251800501.1">
    <property type="nucleotide sequence ID" value="NZ_JAMQOL010000034.1"/>
</dbReference>
<evidence type="ECO:0000313" key="2">
    <source>
        <dbReference type="EMBL" id="MCM4080722.1"/>
    </source>
</evidence>
<feature type="transmembrane region" description="Helical" evidence="1">
    <location>
        <begin position="45"/>
        <end position="63"/>
    </location>
</feature>
<keyword evidence="1" id="KW-0812">Transmembrane</keyword>
<gene>
    <name evidence="2" type="ORF">LXN57_24390</name>
</gene>
<dbReference type="PANTHER" id="PTHR40761">
    <property type="entry name" value="CONSERVED INTEGRAL MEMBRANE ALANINE VALINE AND LEUCINE RICH PROTEIN-RELATED"/>
    <property type="match status" value="1"/>
</dbReference>
<organism evidence="2 3">
    <name type="scientific">Paractinoplanes hotanensis</name>
    <dbReference type="NCBI Taxonomy" id="2906497"/>
    <lineage>
        <taxon>Bacteria</taxon>
        <taxon>Bacillati</taxon>
        <taxon>Actinomycetota</taxon>
        <taxon>Actinomycetes</taxon>
        <taxon>Micromonosporales</taxon>
        <taxon>Micromonosporaceae</taxon>
        <taxon>Paractinoplanes</taxon>
    </lineage>
</organism>
<feature type="transmembrane region" description="Helical" evidence="1">
    <location>
        <begin position="194"/>
        <end position="211"/>
    </location>
</feature>
<proteinExistence type="predicted"/>
<feature type="transmembrane region" description="Helical" evidence="1">
    <location>
        <begin position="223"/>
        <end position="242"/>
    </location>
</feature>
<dbReference type="PANTHER" id="PTHR40761:SF1">
    <property type="entry name" value="CONSERVED INTEGRAL MEMBRANE ALANINE VALINE AND LEUCINE RICH PROTEIN-RELATED"/>
    <property type="match status" value="1"/>
</dbReference>
<feature type="transmembrane region" description="Helical" evidence="1">
    <location>
        <begin position="69"/>
        <end position="90"/>
    </location>
</feature>
<protein>
    <recommendedName>
        <fullName evidence="4">Integral membrane protein</fullName>
    </recommendedName>
</protein>
<evidence type="ECO:0000256" key="1">
    <source>
        <dbReference type="SAM" id="Phobius"/>
    </source>
</evidence>